<dbReference type="NCBIfam" id="TIGR00589">
    <property type="entry name" value="ogt"/>
    <property type="match status" value="1"/>
</dbReference>
<proteinExistence type="predicted"/>
<evidence type="ECO:0000256" key="3">
    <source>
        <dbReference type="ARBA" id="ARBA00022679"/>
    </source>
</evidence>
<name>A0A2G9YVF7_9BACT</name>
<dbReference type="Gene3D" id="1.10.10.10">
    <property type="entry name" value="Winged helix-like DNA-binding domain superfamily/Winged helix DNA-binding domain"/>
    <property type="match status" value="1"/>
</dbReference>
<dbReference type="PROSITE" id="PS00374">
    <property type="entry name" value="MGMT"/>
    <property type="match status" value="1"/>
</dbReference>
<dbReference type="PANTHER" id="PTHR10815">
    <property type="entry name" value="METHYLATED-DNA--PROTEIN-CYSTEINE METHYLTRANSFERASE"/>
    <property type="match status" value="1"/>
</dbReference>
<keyword evidence="2 8" id="KW-0489">Methyltransferase</keyword>
<dbReference type="GO" id="GO:0006281">
    <property type="term" value="P:DNA repair"/>
    <property type="evidence" value="ECO:0007669"/>
    <property type="project" value="UniProtKB-KW"/>
</dbReference>
<evidence type="ECO:0000256" key="1">
    <source>
        <dbReference type="ARBA" id="ARBA00001286"/>
    </source>
</evidence>
<feature type="domain" description="Methylated-DNA-[protein]-cysteine S-methyltransferase DNA binding" evidence="7">
    <location>
        <begin position="7"/>
        <end position="85"/>
    </location>
</feature>
<dbReference type="InterPro" id="IPR014048">
    <property type="entry name" value="MethylDNA_cys_MeTrfase_DNA-bd"/>
</dbReference>
<dbReference type="EMBL" id="PCRP01000070">
    <property type="protein sequence ID" value="PIP23225.1"/>
    <property type="molecule type" value="Genomic_DNA"/>
</dbReference>
<keyword evidence="4" id="KW-0227">DNA damage</keyword>
<evidence type="ECO:0000259" key="7">
    <source>
        <dbReference type="Pfam" id="PF01035"/>
    </source>
</evidence>
<evidence type="ECO:0000256" key="5">
    <source>
        <dbReference type="ARBA" id="ARBA00023204"/>
    </source>
</evidence>
<comment type="catalytic activity">
    <reaction evidence="6">
        <text>a 6-O-methyl-2'-deoxyguanosine in DNA + L-cysteinyl-[protein] = S-methyl-L-cysteinyl-[protein] + a 2'-deoxyguanosine in DNA</text>
        <dbReference type="Rhea" id="RHEA:24000"/>
        <dbReference type="Rhea" id="RHEA-COMP:10131"/>
        <dbReference type="Rhea" id="RHEA-COMP:10132"/>
        <dbReference type="Rhea" id="RHEA-COMP:11367"/>
        <dbReference type="Rhea" id="RHEA-COMP:11368"/>
        <dbReference type="ChEBI" id="CHEBI:29950"/>
        <dbReference type="ChEBI" id="CHEBI:82612"/>
        <dbReference type="ChEBI" id="CHEBI:85445"/>
        <dbReference type="ChEBI" id="CHEBI:85448"/>
        <dbReference type="EC" id="2.1.1.63"/>
    </reaction>
</comment>
<dbReference type="CDD" id="cd06445">
    <property type="entry name" value="ATase"/>
    <property type="match status" value="1"/>
</dbReference>
<keyword evidence="3 8" id="KW-0808">Transferase</keyword>
<dbReference type="InterPro" id="IPR036388">
    <property type="entry name" value="WH-like_DNA-bd_sf"/>
</dbReference>
<evidence type="ECO:0000313" key="8">
    <source>
        <dbReference type="EMBL" id="PIP23225.1"/>
    </source>
</evidence>
<keyword evidence="5" id="KW-0234">DNA repair</keyword>
<protein>
    <submittedName>
        <fullName evidence="8">Cysteine methyltransferase</fullName>
    </submittedName>
</protein>
<reference evidence="8 9" key="1">
    <citation type="submission" date="2017-09" db="EMBL/GenBank/DDBJ databases">
        <title>Depth-based differentiation of microbial function through sediment-hosted aquifers and enrichment of novel symbionts in the deep terrestrial subsurface.</title>
        <authorList>
            <person name="Probst A.J."/>
            <person name="Ladd B."/>
            <person name="Jarett J.K."/>
            <person name="Geller-Mcgrath D.E."/>
            <person name="Sieber C.M."/>
            <person name="Emerson J.B."/>
            <person name="Anantharaman K."/>
            <person name="Thomas B.C."/>
            <person name="Malmstrom R."/>
            <person name="Stieglmeier M."/>
            <person name="Klingl A."/>
            <person name="Woyke T."/>
            <person name="Ryan C.M."/>
            <person name="Banfield J.F."/>
        </authorList>
    </citation>
    <scope>NUCLEOTIDE SEQUENCE [LARGE SCALE GENOMIC DNA]</scope>
    <source>
        <strain evidence="8">CG23_combo_of_CG06-09_8_20_14_all_38_19</strain>
    </source>
</reference>
<dbReference type="AlphaFoldDB" id="A0A2G9YVF7"/>
<evidence type="ECO:0000256" key="4">
    <source>
        <dbReference type="ARBA" id="ARBA00022763"/>
    </source>
</evidence>
<dbReference type="Pfam" id="PF01035">
    <property type="entry name" value="DNA_binding_1"/>
    <property type="match status" value="1"/>
</dbReference>
<evidence type="ECO:0000256" key="2">
    <source>
        <dbReference type="ARBA" id="ARBA00022603"/>
    </source>
</evidence>
<comment type="catalytic activity">
    <reaction evidence="1">
        <text>a 4-O-methyl-thymidine in DNA + L-cysteinyl-[protein] = a thymidine in DNA + S-methyl-L-cysteinyl-[protein]</text>
        <dbReference type="Rhea" id="RHEA:53428"/>
        <dbReference type="Rhea" id="RHEA-COMP:10131"/>
        <dbReference type="Rhea" id="RHEA-COMP:10132"/>
        <dbReference type="Rhea" id="RHEA-COMP:13555"/>
        <dbReference type="Rhea" id="RHEA-COMP:13556"/>
        <dbReference type="ChEBI" id="CHEBI:29950"/>
        <dbReference type="ChEBI" id="CHEBI:82612"/>
        <dbReference type="ChEBI" id="CHEBI:137386"/>
        <dbReference type="ChEBI" id="CHEBI:137387"/>
        <dbReference type="EC" id="2.1.1.63"/>
    </reaction>
</comment>
<evidence type="ECO:0000313" key="9">
    <source>
        <dbReference type="Proteomes" id="UP000230273"/>
    </source>
</evidence>
<organism evidence="8 9">
    <name type="scientific">Candidatus Nealsonbacteria bacterium CG23_combo_of_CG06-09_8_20_14_all_38_19</name>
    <dbReference type="NCBI Taxonomy" id="1974721"/>
    <lineage>
        <taxon>Bacteria</taxon>
        <taxon>Candidatus Nealsoniibacteriota</taxon>
    </lineage>
</organism>
<dbReference type="GO" id="GO:0032259">
    <property type="term" value="P:methylation"/>
    <property type="evidence" value="ECO:0007669"/>
    <property type="project" value="UniProtKB-KW"/>
</dbReference>
<evidence type="ECO:0000256" key="6">
    <source>
        <dbReference type="ARBA" id="ARBA00049348"/>
    </source>
</evidence>
<gene>
    <name evidence="8" type="ORF">COX36_04390</name>
</gene>
<dbReference type="InterPro" id="IPR001497">
    <property type="entry name" value="MethylDNA_cys_MeTrfase_AS"/>
</dbReference>
<dbReference type="InterPro" id="IPR036217">
    <property type="entry name" value="MethylDNA_cys_MeTrfase_DNAb"/>
</dbReference>
<accession>A0A2G9YVF7</accession>
<dbReference type="Proteomes" id="UP000230273">
    <property type="component" value="Unassembled WGS sequence"/>
</dbReference>
<sequence>MNQESGFKRRIYEIVKKIPRGSFLTYKEVAKLAGRPRAWRAVGNILNKNDNPEIPCHRVIRSDGKIGGYNKGFKKKIAILKKEGIIVKTSKILNPLNCGAIARSKASGL</sequence>
<dbReference type="GO" id="GO:0003908">
    <property type="term" value="F:methylated-DNA-[protein]-cysteine S-methyltransferase activity"/>
    <property type="evidence" value="ECO:0007669"/>
    <property type="project" value="UniProtKB-EC"/>
</dbReference>
<comment type="caution">
    <text evidence="8">The sequence shown here is derived from an EMBL/GenBank/DDBJ whole genome shotgun (WGS) entry which is preliminary data.</text>
</comment>
<dbReference type="PANTHER" id="PTHR10815:SF13">
    <property type="entry name" value="METHYLATED-DNA--PROTEIN-CYSTEINE METHYLTRANSFERASE"/>
    <property type="match status" value="1"/>
</dbReference>
<dbReference type="SUPFAM" id="SSF46767">
    <property type="entry name" value="Methylated DNA-protein cysteine methyltransferase, C-terminal domain"/>
    <property type="match status" value="1"/>
</dbReference>